<feature type="modified residue" description="4-aspartylphosphate" evidence="6">
    <location>
        <position position="55"/>
    </location>
</feature>
<dbReference type="GO" id="GO:0043565">
    <property type="term" value="F:sequence-specific DNA binding"/>
    <property type="evidence" value="ECO:0007669"/>
    <property type="project" value="InterPro"/>
</dbReference>
<reference evidence="9" key="1">
    <citation type="journal article" date="2021" name="PeerJ">
        <title>Extensive microbial diversity within the chicken gut microbiome revealed by metagenomics and culture.</title>
        <authorList>
            <person name="Gilroy R."/>
            <person name="Ravi A."/>
            <person name="Getino M."/>
            <person name="Pursley I."/>
            <person name="Horton D.L."/>
            <person name="Alikhan N.F."/>
            <person name="Baker D."/>
            <person name="Gharbi K."/>
            <person name="Hall N."/>
            <person name="Watson M."/>
            <person name="Adriaenssens E.M."/>
            <person name="Foster-Nyarko E."/>
            <person name="Jarju S."/>
            <person name="Secka A."/>
            <person name="Antonio M."/>
            <person name="Oren A."/>
            <person name="Chaudhuri R.R."/>
            <person name="La Ragione R."/>
            <person name="Hildebrand F."/>
            <person name="Pallen M.J."/>
        </authorList>
    </citation>
    <scope>NUCLEOTIDE SEQUENCE</scope>
    <source>
        <strain evidence="9">B5-657</strain>
    </source>
</reference>
<dbReference type="CDD" id="cd17536">
    <property type="entry name" value="REC_YesN-like"/>
    <property type="match status" value="1"/>
</dbReference>
<dbReference type="PROSITE" id="PS00041">
    <property type="entry name" value="HTH_ARAC_FAMILY_1"/>
    <property type="match status" value="1"/>
</dbReference>
<dbReference type="Gene3D" id="1.10.10.60">
    <property type="entry name" value="Homeodomain-like"/>
    <property type="match status" value="2"/>
</dbReference>
<dbReference type="GO" id="GO:0003700">
    <property type="term" value="F:DNA-binding transcription factor activity"/>
    <property type="evidence" value="ECO:0007669"/>
    <property type="project" value="InterPro"/>
</dbReference>
<dbReference type="InterPro" id="IPR018060">
    <property type="entry name" value="HTH_AraC"/>
</dbReference>
<protein>
    <recommendedName>
        <fullName evidence="1">Stage 0 sporulation protein A homolog</fullName>
    </recommendedName>
</protein>
<reference evidence="9" key="2">
    <citation type="submission" date="2021-04" db="EMBL/GenBank/DDBJ databases">
        <authorList>
            <person name="Gilroy R."/>
        </authorList>
    </citation>
    <scope>NUCLEOTIDE SEQUENCE</scope>
    <source>
        <strain evidence="9">B5-657</strain>
    </source>
</reference>
<dbReference type="InterPro" id="IPR009057">
    <property type="entry name" value="Homeodomain-like_sf"/>
</dbReference>
<dbReference type="Proteomes" id="UP000824229">
    <property type="component" value="Unassembled WGS sequence"/>
</dbReference>
<feature type="domain" description="HTH araC/xylS-type" evidence="7">
    <location>
        <begin position="378"/>
        <end position="476"/>
    </location>
</feature>
<comment type="caution">
    <text evidence="9">The sequence shown here is derived from an EMBL/GenBank/DDBJ whole genome shotgun (WGS) entry which is preliminary data.</text>
</comment>
<dbReference type="InterPro" id="IPR020449">
    <property type="entry name" value="Tscrpt_reg_AraC-type_HTH"/>
</dbReference>
<name>A0A9E2KAX4_9FIRM</name>
<dbReference type="PANTHER" id="PTHR43280">
    <property type="entry name" value="ARAC-FAMILY TRANSCRIPTIONAL REGULATOR"/>
    <property type="match status" value="1"/>
</dbReference>
<dbReference type="Gene3D" id="3.40.50.2300">
    <property type="match status" value="1"/>
</dbReference>
<evidence type="ECO:0000259" key="8">
    <source>
        <dbReference type="PROSITE" id="PS50110"/>
    </source>
</evidence>
<dbReference type="SUPFAM" id="SSF52172">
    <property type="entry name" value="CheY-like"/>
    <property type="match status" value="1"/>
</dbReference>
<evidence type="ECO:0000256" key="5">
    <source>
        <dbReference type="ARBA" id="ARBA00024867"/>
    </source>
</evidence>
<feature type="domain" description="Response regulatory" evidence="8">
    <location>
        <begin position="3"/>
        <end position="120"/>
    </location>
</feature>
<accession>A0A9E2KAX4</accession>
<evidence type="ECO:0000313" key="9">
    <source>
        <dbReference type="EMBL" id="MBU3803505.1"/>
    </source>
</evidence>
<evidence type="ECO:0000256" key="1">
    <source>
        <dbReference type="ARBA" id="ARBA00018672"/>
    </source>
</evidence>
<dbReference type="InterPro" id="IPR018062">
    <property type="entry name" value="HTH_AraC-typ_CS"/>
</dbReference>
<evidence type="ECO:0000256" key="2">
    <source>
        <dbReference type="ARBA" id="ARBA00023015"/>
    </source>
</evidence>
<dbReference type="SMART" id="SM00342">
    <property type="entry name" value="HTH_ARAC"/>
    <property type="match status" value="1"/>
</dbReference>
<dbReference type="SUPFAM" id="SSF46689">
    <property type="entry name" value="Homeodomain-like"/>
    <property type="match status" value="2"/>
</dbReference>
<comment type="function">
    <text evidence="5">May play the central regulatory role in sporulation. It may be an element of the effector pathway responsible for the activation of sporulation genes in response to nutritional stress. Spo0A may act in concert with spo0H (a sigma factor) to control the expression of some genes that are critical to the sporulation process.</text>
</comment>
<dbReference type="PROSITE" id="PS01124">
    <property type="entry name" value="HTH_ARAC_FAMILY_2"/>
    <property type="match status" value="1"/>
</dbReference>
<dbReference type="AlphaFoldDB" id="A0A9E2KAX4"/>
<dbReference type="PRINTS" id="PR00032">
    <property type="entry name" value="HTHARAC"/>
</dbReference>
<dbReference type="Pfam" id="PF00072">
    <property type="entry name" value="Response_reg"/>
    <property type="match status" value="1"/>
</dbReference>
<keyword evidence="3" id="KW-0238">DNA-binding</keyword>
<dbReference type="PROSITE" id="PS50110">
    <property type="entry name" value="RESPONSE_REGULATORY"/>
    <property type="match status" value="1"/>
</dbReference>
<dbReference type="SMART" id="SM00448">
    <property type="entry name" value="REC"/>
    <property type="match status" value="1"/>
</dbReference>
<dbReference type="EMBL" id="JAHLFQ010000036">
    <property type="protein sequence ID" value="MBU3803505.1"/>
    <property type="molecule type" value="Genomic_DNA"/>
</dbReference>
<dbReference type="Pfam" id="PF12833">
    <property type="entry name" value="HTH_18"/>
    <property type="match status" value="1"/>
</dbReference>
<gene>
    <name evidence="9" type="ORF">H9872_01940</name>
</gene>
<dbReference type="InterPro" id="IPR001789">
    <property type="entry name" value="Sig_transdc_resp-reg_receiver"/>
</dbReference>
<evidence type="ECO:0000256" key="4">
    <source>
        <dbReference type="ARBA" id="ARBA00023163"/>
    </source>
</evidence>
<evidence type="ECO:0000256" key="3">
    <source>
        <dbReference type="ARBA" id="ARBA00023125"/>
    </source>
</evidence>
<dbReference type="GO" id="GO:0000160">
    <property type="term" value="P:phosphorelay signal transduction system"/>
    <property type="evidence" value="ECO:0007669"/>
    <property type="project" value="InterPro"/>
</dbReference>
<sequence>MKTLLIVEDEKMIRQGLKAMVKRSGVKIEQILECKNGEEALGIINHQKVDVLFTDIRMPKMDGLTLLNKLNEREDSPEIVVISGYDDFSYAVEALKCGAREYILKPVNREDVYKIMNDLEKIIAKKNRVIEKLGAIEDILKQQIKYILMNSYITNSELKSFKQSFESHWINSENYQIFCLREQIALPEEVEAIFCEVEEHYIVICNEKEVSLLEESLKEKRIGLSSKHKGVMHLRIAYEQALLARKYAYMMNLPCLKYEDVPMQQNTKIDNKALTKFVQLIGTERYDELSETFESVLGEDLVARMLYKDFEDLMRKLIESILEHYCSVIDPIDFGDIKHFYKYDTYKSYKEHLKHYLLMLNDKIHSTHEKNKNNTQMKEVVDYIYENYDKDLNMAMVSNHISMNYSCFSQIFKEYTGKNFVNYIKEVRINKAKELLQDTTKKVAEVGYAVGYENEKHFMKVFKSITGISPTEYRRNSDLAKKNDSYSI</sequence>
<dbReference type="PANTHER" id="PTHR43280:SF28">
    <property type="entry name" value="HTH-TYPE TRANSCRIPTIONAL ACTIVATOR RHAS"/>
    <property type="match status" value="1"/>
</dbReference>
<evidence type="ECO:0000259" key="7">
    <source>
        <dbReference type="PROSITE" id="PS01124"/>
    </source>
</evidence>
<dbReference type="InterPro" id="IPR011006">
    <property type="entry name" value="CheY-like_superfamily"/>
</dbReference>
<keyword evidence="6" id="KW-0597">Phosphoprotein</keyword>
<evidence type="ECO:0000256" key="6">
    <source>
        <dbReference type="PROSITE-ProRule" id="PRU00169"/>
    </source>
</evidence>
<keyword evidence="2" id="KW-0805">Transcription regulation</keyword>
<evidence type="ECO:0000313" key="10">
    <source>
        <dbReference type="Proteomes" id="UP000824229"/>
    </source>
</evidence>
<keyword evidence="4" id="KW-0804">Transcription</keyword>
<proteinExistence type="predicted"/>
<organism evidence="9 10">
    <name type="scientific">Candidatus Cellulosilyticum pullistercoris</name>
    <dbReference type="NCBI Taxonomy" id="2838521"/>
    <lineage>
        <taxon>Bacteria</taxon>
        <taxon>Bacillati</taxon>
        <taxon>Bacillota</taxon>
        <taxon>Clostridia</taxon>
        <taxon>Lachnospirales</taxon>
        <taxon>Cellulosilyticaceae</taxon>
        <taxon>Cellulosilyticum</taxon>
    </lineage>
</organism>